<protein>
    <submittedName>
        <fullName evidence="2">Type I restriction enzyme HsdR N-terminal domain-containing protein</fullName>
    </submittedName>
</protein>
<evidence type="ECO:0000313" key="2">
    <source>
        <dbReference type="EMBL" id="MBK9719365.1"/>
    </source>
</evidence>
<dbReference type="Gene3D" id="3.90.1570.30">
    <property type="match status" value="1"/>
</dbReference>
<gene>
    <name evidence="2" type="ORF">IPO85_18000</name>
</gene>
<name>A0A9D7XFW6_9BACT</name>
<dbReference type="InterPro" id="IPR029464">
    <property type="entry name" value="HSDR_N"/>
</dbReference>
<proteinExistence type="predicted"/>
<sequence>MNGLNIDFNKFIPVLKRNSQQQIFDPIRRKWIHENPEEIVRQVFILYLNQELNYSLARIAVEKQLIYNQMKRRFDLVVYNKSAEPHILIECKAPMVDFGQSTFDQAARYNMILKAPYLCITNGLYTYAAAIRFETQSFDFISALPEYPF</sequence>
<reference evidence="2 3" key="1">
    <citation type="submission" date="2020-10" db="EMBL/GenBank/DDBJ databases">
        <title>Connecting structure to function with the recovery of over 1000 high-quality activated sludge metagenome-assembled genomes encoding full-length rRNA genes using long-read sequencing.</title>
        <authorList>
            <person name="Singleton C.M."/>
            <person name="Petriglieri F."/>
            <person name="Kristensen J.M."/>
            <person name="Kirkegaard R.H."/>
            <person name="Michaelsen T.Y."/>
            <person name="Andersen M.H."/>
            <person name="Karst S.M."/>
            <person name="Dueholm M.S."/>
            <person name="Nielsen P.H."/>
            <person name="Albertsen M."/>
        </authorList>
    </citation>
    <scope>NUCLEOTIDE SEQUENCE [LARGE SCALE GENOMIC DNA]</scope>
    <source>
        <strain evidence="2">Ribe_18-Q3-R11-54_BAT3C.373</strain>
    </source>
</reference>
<dbReference type="Pfam" id="PF13588">
    <property type="entry name" value="HSDR_N_2"/>
    <property type="match status" value="1"/>
</dbReference>
<evidence type="ECO:0000259" key="1">
    <source>
        <dbReference type="Pfam" id="PF13588"/>
    </source>
</evidence>
<comment type="caution">
    <text evidence="2">The sequence shown here is derived from an EMBL/GenBank/DDBJ whole genome shotgun (WGS) entry which is preliminary data.</text>
</comment>
<dbReference type="AlphaFoldDB" id="A0A9D7XFW6"/>
<accession>A0A9D7XFW6</accession>
<dbReference type="EMBL" id="JADKFW010000019">
    <property type="protein sequence ID" value="MBK9719365.1"/>
    <property type="molecule type" value="Genomic_DNA"/>
</dbReference>
<evidence type="ECO:0000313" key="3">
    <source>
        <dbReference type="Proteomes" id="UP000808349"/>
    </source>
</evidence>
<dbReference type="Proteomes" id="UP000808349">
    <property type="component" value="Unassembled WGS sequence"/>
</dbReference>
<organism evidence="2 3">
    <name type="scientific">Candidatus Defluviibacterium haderslevense</name>
    <dbReference type="NCBI Taxonomy" id="2981993"/>
    <lineage>
        <taxon>Bacteria</taxon>
        <taxon>Pseudomonadati</taxon>
        <taxon>Bacteroidota</taxon>
        <taxon>Saprospiria</taxon>
        <taxon>Saprospirales</taxon>
        <taxon>Saprospiraceae</taxon>
        <taxon>Candidatus Defluviibacterium</taxon>
    </lineage>
</organism>
<feature type="domain" description="Type I restriction enzyme R protein N-terminal" evidence="1">
    <location>
        <begin position="36"/>
        <end position="145"/>
    </location>
</feature>